<evidence type="ECO:0000256" key="7">
    <source>
        <dbReference type="SAM" id="SignalP"/>
    </source>
</evidence>
<comment type="pathway">
    <text evidence="1">Glycan metabolism; pectin degradation; 2-dehydro-3-deoxy-D-gluconate from pectin: step 1/5.</text>
</comment>
<sequence length="2683" mass="278884">MARLSAWLLLPLLCGSSLAKEGSVVPDFVDSLSSPSTHFPTVSFPNAHLNAHLPVTPSTPNVNPLSRRSVCKPRLPAGIAHSLVSTTSSIPTVASDSIGLSTSLDGSVIAKTSAGSHSDENTGYSTATGTSGITTEATSSTLDTESTNVGSESSTETASTGPTSSESISTQSTSPGYTKSDTTISETLSVVATFIENISSGAAAFSHATIASEVSSSQTSVTETTSAETALPEVASSGSTSSDATSSGDVSAKNTSPGTTTSHAGVVHSEATSSESLSSETTSSETTLAETTSVKTAPPSTLPSVASSTATVSSDNASADTASSGTTTLESTSAEISSSHAAAVTSGTTYLSESTSGIDISSTFTGPSLSVVAEDEPSTTALSSTSSFSQESLTISSATADPSSAESAPITTDAGVATSVSGLSSTDLAVSDTSAATTLSETSEAPTSTHGSQSSEASLSLTTTFISSTFTSSDQTTSETAVSTSTDSPLVLTVATDGSGDYTAIGDAIKAAQTSGYPTVTVLAGTYTENVVIQATPTVTIVGEVSKKRDGSSKVVIDNGGNANPALSFSTAGAAGITWRNIKFSNSQDGGSGGAVFLRGSKNAFYNCEFFAVGSVAITGSYASAIVANSYLEAQDKVIYNFPSLYLYGSTITATKSNALLVYNKGALSGTTLYNTTVVFDTCDISRKSGATNTRVFLAAGNGDGSVAVFRDTSLGGFLATSGVYVDAKTQSSLNSYIEFGTTGDGSYSNHVSDRSKYISLVTDPKDLSPYEISTFFKNVYPSVAATSVDWIDPDVLSAIQASNAKDFPKVETSSTVASTKTSGATTAASDSLTTSSAQDLSATSKTHDVTTSAAATTSASSCSLPSAVPSTALVVGPKSNPCASYDTLASAVAALPADDTTQTIYLLAGTYQEKVSIVRVGATILRGQTSDGTTYKNNKVTITASNAVLSSSGGSSGTATFSANKYEAKLVSFYNINFENSFAATANNIALAVYAKGTKVAFYGCSIDSTQGTLYLDYGNFFFSHSRVSGTTDFVWGQGAGYFYNSVIVSKGSSTGQAIAAHKYQGQYGGSRFVFDMCAVVPESSSVPEDSTYLGRDYSAKANVAFVNSFLDGHIAGDGWKVSSPSTFTGSFTEGNNTGPGYDSSARISAATVVKDTSSYSFAGILGSDAWIDKAAIAPFLGWPESTYGKDAASVTTSAATTASETTSATVVGNTLTVAPSPTGSQFKTVASALAAIPEDGEDYTVLIKAGTYNEQLTLNRAKGHVTLRGETGFENDFTQNEVLISFSKGFSTGAGRNEETPVLFWKTTSSAGLSLYNLNFTNTFEQTRDTAALAADFFGNVAAYGCAFKGFQDTMLVNQGVQVFSNSYLEGSVDFIWGYSKAYFHQCYIASNTAGAYITAQNRKSLSWAGGFVFDTCKVTYTDSYGSSFGTTSLGRPWSQYALVVYMNSFLDKHISSAGWSAWSTSSPQTSNVLFGEFNNTGPGNWTSSRASFATKLTESQAAAYSLGSFIGSTSWLDMKAYNYVPSYTIGESSAATDPETDVSWPSHPSDGTTPPKNAVLVSVGGEKPDSYSSLTSALKSLPKDSTPQVIFIYPGSYEEQVPSINRPGPVTIIGYTESEPGKTYSTNQVTITQAKGLSVAGTIPAGRSNADTATIATASSKIAIYNVKFINTENLDGATPNYVTLAASVYGDKIGFYGCAFDGWQDTLLTGATAGYQYYESCMIDGAIDFVWGYSKAYFKGCTLGAKRAKSAITAQSRNGPNAVGGYIFDQCLFTEAASATADLQGQVYLGRPYSAYALVVIKNSYLDSTIQPAGWKIWSTADPRTDHITFAEYANEGPGSWEKNVAAREAFGFATLLTKDEYSLETVMDSTDWIDKTHWDSITTPKPSTPVVPVPDPNAVYSGKTPPPGAYIVSKEAINGVTTYDTIQAAINALPVSSKVTPTVFIYPGTYKEQIVLSRAGTTFFIGYSESPDDYNKNQVTITYDKGIDTQAEASNSDSATFYATGNYFQAVNINFENTFGTASNYASLGFGVKSSKFASLYGCQVYGNQDALLINGNLFAYNSLITGNIDMIWGSGAGYFLKSTLSPNKDKIALTANKKGTNTGAYGFVFDQCTVTPANGASFSTIYLGRPWDQFARVAYIESELSSCIPGAGWDDWTTADPRTANVVFGEYANSGAGSSTSKRASFAKQLSDVEVAQFELGTFFPSTSWINMTLVNATPFDAGVAATQSVSLTTVYTTQTVTSSQTMFVTTTGVDVTVTEKSTSTQDVGTTITPDPVTKTTVEKTTTTQAAQITQADKIVTVKSTEIVDVGKTITPADVTETSTNVVDATVTSWVTTSAKAITTTATTTGVTVTPKPVTEVATDFTTIFATQTTSPKAVTVQSTTTITAGTGGTTTTSLKATTVLSTVVTTSVKTVAKTTTIKCIPTQDKRDLSGAAASIRPRAAIVFGNPSVDLASGLTRRDLDLGSINLEARAAAASAVTVTVVSTFTTNVKTTTTTVPGSTATTQIITTKIIGKASTLKPVTVIDVSTSIATRYVTATIPGATSTTTVVTTKETGKTTTLKASTKTVVVQSTSVVTEKKTSTLPASTVTIYKTLTKTLPAETVKVTSTSTAKKTSIITLAAETVTKWATVKTTLKPSSTVTLRSTVSKTTTSVVKETKTTWATKTSKGAAACTN</sequence>
<name>A0ABZ2X7M2_9HYPO</name>
<dbReference type="GO" id="GO:0016829">
    <property type="term" value="F:lyase activity"/>
    <property type="evidence" value="ECO:0007669"/>
    <property type="project" value="UniProtKB-KW"/>
</dbReference>
<evidence type="ECO:0000256" key="2">
    <source>
        <dbReference type="ARBA" id="ARBA00008891"/>
    </source>
</evidence>
<feature type="region of interest" description="Disordered" evidence="6">
    <location>
        <begin position="1535"/>
        <end position="1558"/>
    </location>
</feature>
<feature type="signal peptide" evidence="7">
    <location>
        <begin position="1"/>
        <end position="19"/>
    </location>
</feature>
<evidence type="ECO:0000256" key="4">
    <source>
        <dbReference type="ARBA" id="ARBA00022801"/>
    </source>
</evidence>
<keyword evidence="5" id="KW-0063">Aspartyl esterase</keyword>
<dbReference type="InterPro" id="IPR012334">
    <property type="entry name" value="Pectin_lyas_fold"/>
</dbReference>
<evidence type="ECO:0000259" key="8">
    <source>
        <dbReference type="Pfam" id="PF01095"/>
    </source>
</evidence>
<protein>
    <recommendedName>
        <fullName evidence="3">pectinesterase</fullName>
        <ecNumber evidence="3">3.1.1.11</ecNumber>
    </recommendedName>
</protein>
<evidence type="ECO:0000256" key="5">
    <source>
        <dbReference type="ARBA" id="ARBA00023085"/>
    </source>
</evidence>
<keyword evidence="4" id="KW-0378">Hydrolase</keyword>
<reference evidence="9 10" key="1">
    <citation type="submission" date="2024-04" db="EMBL/GenBank/DDBJ databases">
        <title>Complete genome sequence of Fusarium acuminatum.</title>
        <authorList>
            <person name="Lan B."/>
        </authorList>
    </citation>
    <scope>NUCLEOTIDE SEQUENCE [LARGE SCALE GENOMIC DNA]</scope>
    <source>
        <strain evidence="9">1A</strain>
    </source>
</reference>
<feature type="chain" id="PRO_5045152733" description="pectinesterase" evidence="7">
    <location>
        <begin position="20"/>
        <end position="2683"/>
    </location>
</feature>
<feature type="compositionally biased region" description="Polar residues" evidence="6">
    <location>
        <begin position="113"/>
        <end position="150"/>
    </location>
</feature>
<comment type="similarity">
    <text evidence="2">Belongs to the pectinesterase family.</text>
</comment>
<keyword evidence="10" id="KW-1185">Reference proteome</keyword>
<dbReference type="SUPFAM" id="SSF51126">
    <property type="entry name" value="Pectin lyase-like"/>
    <property type="match status" value="5"/>
</dbReference>
<feature type="compositionally biased region" description="Low complexity" evidence="6">
    <location>
        <begin position="434"/>
        <end position="449"/>
    </location>
</feature>
<dbReference type="InterPro" id="IPR011050">
    <property type="entry name" value="Pectin_lyase_fold/virulence"/>
</dbReference>
<feature type="compositionally biased region" description="Polar residues" evidence="6">
    <location>
        <begin position="330"/>
        <end position="339"/>
    </location>
</feature>
<dbReference type="EC" id="3.1.1.11" evidence="3"/>
<feature type="compositionally biased region" description="Low complexity" evidence="6">
    <location>
        <begin position="151"/>
        <end position="174"/>
    </location>
</feature>
<gene>
    <name evidence="9" type="ORF">QYS62_008994</name>
</gene>
<feature type="compositionally biased region" description="Polar residues" evidence="6">
    <location>
        <begin position="252"/>
        <end position="263"/>
    </location>
</feature>
<dbReference type="InterPro" id="IPR022357">
    <property type="entry name" value="MIP_CS"/>
</dbReference>
<evidence type="ECO:0000313" key="9">
    <source>
        <dbReference type="EMBL" id="WZH47834.1"/>
    </source>
</evidence>
<proteinExistence type="inferred from homology"/>
<keyword evidence="9" id="KW-0456">Lyase</keyword>
<dbReference type="PANTHER" id="PTHR31321">
    <property type="entry name" value="ACYL-COA THIOESTER HYDROLASE YBHC-RELATED"/>
    <property type="match status" value="1"/>
</dbReference>
<dbReference type="Pfam" id="PF01095">
    <property type="entry name" value="Pectinesterase"/>
    <property type="match status" value="5"/>
</dbReference>
<feature type="compositionally biased region" description="Low complexity" evidence="6">
    <location>
        <begin position="269"/>
        <end position="329"/>
    </location>
</feature>
<feature type="domain" description="Pectinesterase catalytic" evidence="8">
    <location>
        <begin position="493"/>
        <end position="612"/>
    </location>
</feature>
<organism evidence="9 10">
    <name type="scientific">Fusarium acuminatum</name>
    <dbReference type="NCBI Taxonomy" id="5515"/>
    <lineage>
        <taxon>Eukaryota</taxon>
        <taxon>Fungi</taxon>
        <taxon>Dikarya</taxon>
        <taxon>Ascomycota</taxon>
        <taxon>Pezizomycotina</taxon>
        <taxon>Sordariomycetes</taxon>
        <taxon>Hypocreomycetidae</taxon>
        <taxon>Hypocreales</taxon>
        <taxon>Nectriaceae</taxon>
        <taxon>Fusarium</taxon>
        <taxon>Fusarium tricinctum species complex</taxon>
    </lineage>
</organism>
<feature type="compositionally biased region" description="Polar residues" evidence="6">
    <location>
        <begin position="398"/>
        <end position="410"/>
    </location>
</feature>
<keyword evidence="7" id="KW-0732">Signal</keyword>
<feature type="compositionally biased region" description="Low complexity" evidence="6">
    <location>
        <begin position="378"/>
        <end position="397"/>
    </location>
</feature>
<evidence type="ECO:0000256" key="3">
    <source>
        <dbReference type="ARBA" id="ARBA00013229"/>
    </source>
</evidence>
<feature type="domain" description="Pectinesterase catalytic" evidence="8">
    <location>
        <begin position="884"/>
        <end position="1153"/>
    </location>
</feature>
<accession>A0ABZ2X7M2</accession>
<feature type="compositionally biased region" description="Low complexity" evidence="6">
    <location>
        <begin position="213"/>
        <end position="251"/>
    </location>
</feature>
<feature type="region of interest" description="Disordered" evidence="6">
    <location>
        <begin position="375"/>
        <end position="411"/>
    </location>
</feature>
<evidence type="ECO:0000256" key="1">
    <source>
        <dbReference type="ARBA" id="ARBA00005184"/>
    </source>
</evidence>
<feature type="domain" description="Pectinesterase catalytic" evidence="8">
    <location>
        <begin position="1566"/>
        <end position="1848"/>
    </location>
</feature>
<evidence type="ECO:0000256" key="6">
    <source>
        <dbReference type="SAM" id="MobiDB-lite"/>
    </source>
</evidence>
<feature type="domain" description="Pectinesterase catalytic" evidence="8">
    <location>
        <begin position="1921"/>
        <end position="2209"/>
    </location>
</feature>
<feature type="region of interest" description="Disordered" evidence="6">
    <location>
        <begin position="213"/>
        <end position="339"/>
    </location>
</feature>
<dbReference type="EMBL" id="CP151264">
    <property type="protein sequence ID" value="WZH47834.1"/>
    <property type="molecule type" value="Genomic_DNA"/>
</dbReference>
<dbReference type="Proteomes" id="UP001489902">
    <property type="component" value="Chromosome 5"/>
</dbReference>
<dbReference type="Gene3D" id="2.160.20.10">
    <property type="entry name" value="Single-stranded right-handed beta-helix, Pectin lyase-like"/>
    <property type="match status" value="5"/>
</dbReference>
<feature type="domain" description="Pectinesterase catalytic" evidence="8">
    <location>
        <begin position="1219"/>
        <end position="1514"/>
    </location>
</feature>
<dbReference type="PROSITE" id="PS00221">
    <property type="entry name" value="MIP"/>
    <property type="match status" value="1"/>
</dbReference>
<dbReference type="PANTHER" id="PTHR31321:SF58">
    <property type="entry name" value="METHYLESTERASE, PUTATIVE-RELATED"/>
    <property type="match status" value="1"/>
</dbReference>
<dbReference type="InterPro" id="IPR000070">
    <property type="entry name" value="Pectinesterase_cat"/>
</dbReference>
<feature type="region of interest" description="Disordered" evidence="6">
    <location>
        <begin position="434"/>
        <end position="456"/>
    </location>
</feature>
<feature type="region of interest" description="Disordered" evidence="6">
    <location>
        <begin position="112"/>
        <end position="181"/>
    </location>
</feature>
<evidence type="ECO:0000313" key="10">
    <source>
        <dbReference type="Proteomes" id="UP001489902"/>
    </source>
</evidence>